<evidence type="ECO:0000256" key="1">
    <source>
        <dbReference type="SAM" id="Phobius"/>
    </source>
</evidence>
<dbReference type="Proteomes" id="UP000004315">
    <property type="component" value="Unassembled WGS sequence"/>
</dbReference>
<dbReference type="AlphaFoldDB" id="B7C924"/>
<feature type="transmembrane region" description="Helical" evidence="1">
    <location>
        <begin position="21"/>
        <end position="41"/>
    </location>
</feature>
<reference evidence="2 3" key="2">
    <citation type="submission" date="2008-11" db="EMBL/GenBank/DDBJ databases">
        <title>Draft genome sequence of Eubacterium biforme (DSM 3989).</title>
        <authorList>
            <person name="Sudarsanam P."/>
            <person name="Ley R."/>
            <person name="Guruge J."/>
            <person name="Turnbaugh P.J."/>
            <person name="Mahowald M."/>
            <person name="Liep D."/>
            <person name="Gordon J."/>
        </authorList>
    </citation>
    <scope>NUCLEOTIDE SEQUENCE [LARGE SCALE GENOMIC DNA]</scope>
    <source>
        <strain evidence="2 3">DSM 3989</strain>
    </source>
</reference>
<organism evidence="2 3">
    <name type="scientific">Holdemanella biformis DSM 3989</name>
    <dbReference type="NCBI Taxonomy" id="518637"/>
    <lineage>
        <taxon>Bacteria</taxon>
        <taxon>Bacillati</taxon>
        <taxon>Bacillota</taxon>
        <taxon>Erysipelotrichia</taxon>
        <taxon>Erysipelotrichales</taxon>
        <taxon>Erysipelotrichaceae</taxon>
        <taxon>Holdemanella</taxon>
    </lineage>
</organism>
<gene>
    <name evidence="2" type="ORF">EUBIFOR_00681</name>
</gene>
<keyword evidence="3" id="KW-1185">Reference proteome</keyword>
<feature type="transmembrane region" description="Helical" evidence="1">
    <location>
        <begin position="53"/>
        <end position="72"/>
    </location>
</feature>
<name>B7C924_9FIRM</name>
<dbReference type="EMBL" id="ABYT01000045">
    <property type="protein sequence ID" value="EEC90746.1"/>
    <property type="molecule type" value="Genomic_DNA"/>
</dbReference>
<keyword evidence="1" id="KW-0812">Transmembrane</keyword>
<keyword evidence="1" id="KW-0472">Membrane</keyword>
<evidence type="ECO:0000313" key="3">
    <source>
        <dbReference type="Proteomes" id="UP000004315"/>
    </source>
</evidence>
<evidence type="ECO:0000313" key="2">
    <source>
        <dbReference type="EMBL" id="EEC90746.1"/>
    </source>
</evidence>
<protein>
    <submittedName>
        <fullName evidence="2">Uncharacterized protein</fullName>
    </submittedName>
</protein>
<keyword evidence="1" id="KW-1133">Transmembrane helix</keyword>
<sequence>MNSLEKTKYLKQWLKEIKQQIFIDVLTVPILMSLLIIIFQIKKNNLFENIIKIISIIVLVYSICRGLWLLCYEIEGYMQGKRCCWYKSMVYIEKCKGGKTKGAYVIENEFFEGELVSDYRRNKINYGEDKFAVLLYFGHHKKVILLQE</sequence>
<dbReference type="RefSeq" id="WP_003864488.1">
    <property type="nucleotide sequence ID" value="NZ_DS996841.1"/>
</dbReference>
<dbReference type="HOGENOM" id="CLU_1756343_0_0_9"/>
<accession>B7C924</accession>
<proteinExistence type="predicted"/>
<comment type="caution">
    <text evidence="2">The sequence shown here is derived from an EMBL/GenBank/DDBJ whole genome shotgun (WGS) entry which is preliminary data.</text>
</comment>
<reference evidence="2 3" key="1">
    <citation type="submission" date="2008-10" db="EMBL/GenBank/DDBJ databases">
        <authorList>
            <person name="Fulton L."/>
            <person name="Clifton S."/>
            <person name="Fulton B."/>
            <person name="Xu J."/>
            <person name="Minx P."/>
            <person name="Pepin K.H."/>
            <person name="Johnson M."/>
            <person name="Bhonagiri V."/>
            <person name="Nash W.E."/>
            <person name="Mardis E.R."/>
            <person name="Wilson R.K."/>
        </authorList>
    </citation>
    <scope>NUCLEOTIDE SEQUENCE [LARGE SCALE GENOMIC DNA]</scope>
    <source>
        <strain evidence="2 3">DSM 3989</strain>
    </source>
</reference>